<dbReference type="OrthoDB" id="9870358at2"/>
<gene>
    <name evidence="1" type="ORF">DNX69_10840</name>
</gene>
<evidence type="ECO:0000313" key="2">
    <source>
        <dbReference type="Proteomes" id="UP000248134"/>
    </source>
</evidence>
<organism evidence="1 2">
    <name type="scientific">Rhodopseudomonas palustris</name>
    <dbReference type="NCBI Taxonomy" id="1076"/>
    <lineage>
        <taxon>Bacteria</taxon>
        <taxon>Pseudomonadati</taxon>
        <taxon>Pseudomonadota</taxon>
        <taxon>Alphaproteobacteria</taxon>
        <taxon>Hyphomicrobiales</taxon>
        <taxon>Nitrobacteraceae</taxon>
        <taxon>Rhodopseudomonas</taxon>
    </lineage>
</organism>
<dbReference type="AlphaFoldDB" id="A0A323UHJ0"/>
<sequence>MSDQFNRFDPSFYEQGVEACATGASLLDVFKAFASHDMTDRKAEDRVLSYVLGFGDELLSELREAAKPRSVDLTLNINVTGSLDDGAKLSLIQAIEDAVANAVKPEPK</sequence>
<evidence type="ECO:0000313" key="1">
    <source>
        <dbReference type="EMBL" id="PZA12462.1"/>
    </source>
</evidence>
<comment type="caution">
    <text evidence="1">The sequence shown here is derived from an EMBL/GenBank/DDBJ whole genome shotgun (WGS) entry which is preliminary data.</text>
</comment>
<protein>
    <submittedName>
        <fullName evidence="1">Uncharacterized protein</fullName>
    </submittedName>
</protein>
<dbReference type="EMBL" id="QKQS01000013">
    <property type="protein sequence ID" value="PZA12462.1"/>
    <property type="molecule type" value="Genomic_DNA"/>
</dbReference>
<proteinExistence type="predicted"/>
<name>A0A323UHJ0_RHOPL</name>
<reference evidence="1 2" key="1">
    <citation type="submission" date="2018-06" db="EMBL/GenBank/DDBJ databases">
        <title>Draft Whole-Genome Sequence of the purple photosynthetic bacterium Rhodospeudomonas palustris XCP.</title>
        <authorList>
            <person name="Rayyan A."/>
            <person name="Meyer T.E."/>
            <person name="Kyndt J.A."/>
        </authorList>
    </citation>
    <scope>NUCLEOTIDE SEQUENCE [LARGE SCALE GENOMIC DNA]</scope>
    <source>
        <strain evidence="1 2">XCP</strain>
    </source>
</reference>
<dbReference type="RefSeq" id="WP_110785960.1">
    <property type="nucleotide sequence ID" value="NZ_QKQS01000013.1"/>
</dbReference>
<dbReference type="Proteomes" id="UP000248134">
    <property type="component" value="Unassembled WGS sequence"/>
</dbReference>
<accession>A0A323UHJ0</accession>